<protein>
    <submittedName>
        <fullName evidence="2">Uncharacterized protein</fullName>
    </submittedName>
</protein>
<organism evidence="2 3">
    <name type="scientific">Paxillus rubicundulus Ve08.2h10</name>
    <dbReference type="NCBI Taxonomy" id="930991"/>
    <lineage>
        <taxon>Eukaryota</taxon>
        <taxon>Fungi</taxon>
        <taxon>Dikarya</taxon>
        <taxon>Basidiomycota</taxon>
        <taxon>Agaricomycotina</taxon>
        <taxon>Agaricomycetes</taxon>
        <taxon>Agaricomycetidae</taxon>
        <taxon>Boletales</taxon>
        <taxon>Paxilineae</taxon>
        <taxon>Paxillaceae</taxon>
        <taxon>Paxillus</taxon>
    </lineage>
</organism>
<gene>
    <name evidence="2" type="ORF">PAXRUDRAFT_822417</name>
</gene>
<feature type="chain" id="PRO_5002209423" evidence="1">
    <location>
        <begin position="19"/>
        <end position="75"/>
    </location>
</feature>
<sequence>MVHQWVISPLFFAAAVLADYYVDNANTSVIYSMAPSASGVAWQTFSVSTQSLSLSISNSTGNYTIPIDASKCYND</sequence>
<evidence type="ECO:0000256" key="1">
    <source>
        <dbReference type="SAM" id="SignalP"/>
    </source>
</evidence>
<feature type="signal peptide" evidence="1">
    <location>
        <begin position="1"/>
        <end position="18"/>
    </location>
</feature>
<evidence type="ECO:0000313" key="2">
    <source>
        <dbReference type="EMBL" id="KIK99731.1"/>
    </source>
</evidence>
<dbReference type="HOGENOM" id="CLU_2677821_0_0_1"/>
<keyword evidence="3" id="KW-1185">Reference proteome</keyword>
<keyword evidence="1" id="KW-0732">Signal</keyword>
<dbReference type="Proteomes" id="UP000054538">
    <property type="component" value="Unassembled WGS sequence"/>
</dbReference>
<dbReference type="EMBL" id="KN824851">
    <property type="protein sequence ID" value="KIK99731.1"/>
    <property type="molecule type" value="Genomic_DNA"/>
</dbReference>
<accession>A0A0D0E569</accession>
<evidence type="ECO:0000313" key="3">
    <source>
        <dbReference type="Proteomes" id="UP000054538"/>
    </source>
</evidence>
<proteinExistence type="predicted"/>
<reference evidence="2 3" key="1">
    <citation type="submission" date="2014-04" db="EMBL/GenBank/DDBJ databases">
        <authorList>
            <consortium name="DOE Joint Genome Institute"/>
            <person name="Kuo A."/>
            <person name="Kohler A."/>
            <person name="Jargeat P."/>
            <person name="Nagy L.G."/>
            <person name="Floudas D."/>
            <person name="Copeland A."/>
            <person name="Barry K.W."/>
            <person name="Cichocki N."/>
            <person name="Veneault-Fourrey C."/>
            <person name="LaButti K."/>
            <person name="Lindquist E.A."/>
            <person name="Lipzen A."/>
            <person name="Lundell T."/>
            <person name="Morin E."/>
            <person name="Murat C."/>
            <person name="Sun H."/>
            <person name="Tunlid A."/>
            <person name="Henrissat B."/>
            <person name="Grigoriev I.V."/>
            <person name="Hibbett D.S."/>
            <person name="Martin F."/>
            <person name="Nordberg H.P."/>
            <person name="Cantor M.N."/>
            <person name="Hua S.X."/>
        </authorList>
    </citation>
    <scope>NUCLEOTIDE SEQUENCE [LARGE SCALE GENOMIC DNA]</scope>
    <source>
        <strain evidence="2 3">Ve08.2h10</strain>
    </source>
</reference>
<dbReference type="InParanoid" id="A0A0D0E569"/>
<reference evidence="3" key="2">
    <citation type="submission" date="2015-01" db="EMBL/GenBank/DDBJ databases">
        <title>Evolutionary Origins and Diversification of the Mycorrhizal Mutualists.</title>
        <authorList>
            <consortium name="DOE Joint Genome Institute"/>
            <consortium name="Mycorrhizal Genomics Consortium"/>
            <person name="Kohler A."/>
            <person name="Kuo A."/>
            <person name="Nagy L.G."/>
            <person name="Floudas D."/>
            <person name="Copeland A."/>
            <person name="Barry K.W."/>
            <person name="Cichocki N."/>
            <person name="Veneault-Fourrey C."/>
            <person name="LaButti K."/>
            <person name="Lindquist E.A."/>
            <person name="Lipzen A."/>
            <person name="Lundell T."/>
            <person name="Morin E."/>
            <person name="Murat C."/>
            <person name="Riley R."/>
            <person name="Ohm R."/>
            <person name="Sun H."/>
            <person name="Tunlid A."/>
            <person name="Henrissat B."/>
            <person name="Grigoriev I.V."/>
            <person name="Hibbett D.S."/>
            <person name="Martin F."/>
        </authorList>
    </citation>
    <scope>NUCLEOTIDE SEQUENCE [LARGE SCALE GENOMIC DNA]</scope>
    <source>
        <strain evidence="3">Ve08.2h10</strain>
    </source>
</reference>
<name>A0A0D0E569_9AGAM</name>
<feature type="non-terminal residue" evidence="2">
    <location>
        <position position="75"/>
    </location>
</feature>
<dbReference type="AlphaFoldDB" id="A0A0D0E569"/>